<evidence type="ECO:0000313" key="12">
    <source>
        <dbReference type="EMBL" id="MBB5512022.1"/>
    </source>
</evidence>
<dbReference type="SMART" id="SM01323">
    <property type="entry name" value="YajC"/>
    <property type="match status" value="1"/>
</dbReference>
<name>A0A7W8TSB5_9MICC</name>
<feature type="transmembrane region" description="Helical" evidence="11">
    <location>
        <begin position="25"/>
        <end position="42"/>
    </location>
</feature>
<organism evidence="12 13">
    <name type="scientific">Neomicrococcus aestuarii</name>
    <dbReference type="NCBI Taxonomy" id="556325"/>
    <lineage>
        <taxon>Bacteria</taxon>
        <taxon>Bacillati</taxon>
        <taxon>Actinomycetota</taxon>
        <taxon>Actinomycetes</taxon>
        <taxon>Micrococcales</taxon>
        <taxon>Micrococcaceae</taxon>
        <taxon>Neomicrococcus</taxon>
    </lineage>
</organism>
<comment type="caution">
    <text evidence="12">The sequence shown here is derived from an EMBL/GenBank/DDBJ whole genome shotgun (WGS) entry which is preliminary data.</text>
</comment>
<protein>
    <submittedName>
        <fullName evidence="12">Preprotein translocase subunit YajC</fullName>
    </submittedName>
</protein>
<reference evidence="12 13" key="1">
    <citation type="submission" date="2020-08" db="EMBL/GenBank/DDBJ databases">
        <title>Sequencing the genomes of 1000 actinobacteria strains.</title>
        <authorList>
            <person name="Klenk H.-P."/>
        </authorList>
    </citation>
    <scope>NUCLEOTIDE SEQUENCE [LARGE SCALE GENOMIC DNA]</scope>
    <source>
        <strain evidence="12 13">DSM 105783</strain>
    </source>
</reference>
<accession>A0A7W8TSB5</accession>
<feature type="compositionally biased region" description="Basic and acidic residues" evidence="10">
    <location>
        <begin position="153"/>
        <end position="163"/>
    </location>
</feature>
<dbReference type="EMBL" id="JACHDR010000001">
    <property type="protein sequence ID" value="MBB5512022.1"/>
    <property type="molecule type" value="Genomic_DNA"/>
</dbReference>
<comment type="similarity">
    <text evidence="2">Belongs to the YajC family.</text>
</comment>
<proteinExistence type="inferred from homology"/>
<evidence type="ECO:0000256" key="2">
    <source>
        <dbReference type="ARBA" id="ARBA00006742"/>
    </source>
</evidence>
<evidence type="ECO:0000256" key="10">
    <source>
        <dbReference type="SAM" id="MobiDB-lite"/>
    </source>
</evidence>
<feature type="region of interest" description="Disordered" evidence="10">
    <location>
        <begin position="114"/>
        <end position="163"/>
    </location>
</feature>
<keyword evidence="6" id="KW-0653">Protein transport</keyword>
<evidence type="ECO:0000256" key="4">
    <source>
        <dbReference type="ARBA" id="ARBA00022475"/>
    </source>
</evidence>
<dbReference type="NCBIfam" id="TIGR00739">
    <property type="entry name" value="yajC"/>
    <property type="match status" value="1"/>
</dbReference>
<keyword evidence="4" id="KW-1003">Cell membrane</keyword>
<dbReference type="RefSeq" id="WP_260170479.1">
    <property type="nucleotide sequence ID" value="NZ_BAAARH010000003.1"/>
</dbReference>
<evidence type="ECO:0000313" key="13">
    <source>
        <dbReference type="Proteomes" id="UP000580797"/>
    </source>
</evidence>
<evidence type="ECO:0000256" key="6">
    <source>
        <dbReference type="ARBA" id="ARBA00022927"/>
    </source>
</evidence>
<dbReference type="AlphaFoldDB" id="A0A7W8TSB5"/>
<evidence type="ECO:0000256" key="9">
    <source>
        <dbReference type="ARBA" id="ARBA00023136"/>
    </source>
</evidence>
<evidence type="ECO:0000256" key="1">
    <source>
        <dbReference type="ARBA" id="ARBA00004162"/>
    </source>
</evidence>
<comment type="subcellular location">
    <subcellularLocation>
        <location evidence="1">Cell membrane</location>
        <topology evidence="1">Single-pass membrane protein</topology>
    </subcellularLocation>
</comment>
<sequence>MTSLMVAPLAVVAQASTTQATGFDPFTLVLFAALALMIFMMFRGRKKAREAQEKIKSSLAPGATVMTTFGLFGTVVSIDEAGNKVELELSPGNFATVHTQAVGQVVTPDEVVAEESTENVVVPDDASSITPQPRVEDSTPSATETQATDGVIDDSRRDGENKA</sequence>
<evidence type="ECO:0000256" key="7">
    <source>
        <dbReference type="ARBA" id="ARBA00022989"/>
    </source>
</evidence>
<gene>
    <name evidence="12" type="ORF">HD598_000709</name>
</gene>
<evidence type="ECO:0000256" key="11">
    <source>
        <dbReference type="SAM" id="Phobius"/>
    </source>
</evidence>
<keyword evidence="9 11" id="KW-0472">Membrane</keyword>
<keyword evidence="5 11" id="KW-0812">Transmembrane</keyword>
<dbReference type="GO" id="GO:0015031">
    <property type="term" value="P:protein transport"/>
    <property type="evidence" value="ECO:0007669"/>
    <property type="project" value="UniProtKB-KW"/>
</dbReference>
<dbReference type="Pfam" id="PF02699">
    <property type="entry name" value="YajC"/>
    <property type="match status" value="1"/>
</dbReference>
<dbReference type="PANTHER" id="PTHR33909">
    <property type="entry name" value="SEC TRANSLOCON ACCESSORY COMPLEX SUBUNIT YAJC"/>
    <property type="match status" value="1"/>
</dbReference>
<evidence type="ECO:0000256" key="8">
    <source>
        <dbReference type="ARBA" id="ARBA00023010"/>
    </source>
</evidence>
<keyword evidence="3" id="KW-0813">Transport</keyword>
<dbReference type="InterPro" id="IPR003849">
    <property type="entry name" value="Preprotein_translocase_YajC"/>
</dbReference>
<evidence type="ECO:0000256" key="5">
    <source>
        <dbReference type="ARBA" id="ARBA00022692"/>
    </source>
</evidence>
<keyword evidence="7 11" id="KW-1133">Transmembrane helix</keyword>
<dbReference type="GO" id="GO:0005886">
    <property type="term" value="C:plasma membrane"/>
    <property type="evidence" value="ECO:0007669"/>
    <property type="project" value="UniProtKB-SubCell"/>
</dbReference>
<dbReference type="PANTHER" id="PTHR33909:SF1">
    <property type="entry name" value="SEC TRANSLOCON ACCESSORY COMPLEX SUBUNIT YAJC"/>
    <property type="match status" value="1"/>
</dbReference>
<feature type="compositionally biased region" description="Polar residues" evidence="10">
    <location>
        <begin position="138"/>
        <end position="148"/>
    </location>
</feature>
<keyword evidence="8" id="KW-0811">Translocation</keyword>
<evidence type="ECO:0000256" key="3">
    <source>
        <dbReference type="ARBA" id="ARBA00022448"/>
    </source>
</evidence>
<dbReference type="Proteomes" id="UP000580797">
    <property type="component" value="Unassembled WGS sequence"/>
</dbReference>